<dbReference type="SUPFAM" id="SSF53474">
    <property type="entry name" value="alpha/beta-Hydrolases"/>
    <property type="match status" value="1"/>
</dbReference>
<evidence type="ECO:0000256" key="1">
    <source>
        <dbReference type="ARBA" id="ARBA00010515"/>
    </source>
</evidence>
<organism evidence="5">
    <name type="scientific">Phaffia rhodozyma</name>
    <name type="common">Yeast</name>
    <name type="synonym">Xanthophyllomyces dendrorhous</name>
    <dbReference type="NCBI Taxonomy" id="264483"/>
    <lineage>
        <taxon>Eukaryota</taxon>
        <taxon>Fungi</taxon>
        <taxon>Dikarya</taxon>
        <taxon>Basidiomycota</taxon>
        <taxon>Agaricomycotina</taxon>
        <taxon>Tremellomycetes</taxon>
        <taxon>Cystofilobasidiales</taxon>
        <taxon>Mrakiaceae</taxon>
        <taxon>Phaffia</taxon>
    </lineage>
</organism>
<evidence type="ECO:0000313" key="5">
    <source>
        <dbReference type="EMBL" id="CED84591.1"/>
    </source>
</evidence>
<evidence type="ECO:0000256" key="3">
    <source>
        <dbReference type="SAM" id="MobiDB-lite"/>
    </source>
</evidence>
<dbReference type="EMBL" id="LN483166">
    <property type="protein sequence ID" value="CED84591.1"/>
    <property type="molecule type" value="Genomic_DNA"/>
</dbReference>
<dbReference type="GO" id="GO:0016787">
    <property type="term" value="F:hydrolase activity"/>
    <property type="evidence" value="ECO:0007669"/>
    <property type="project" value="UniProtKB-KW"/>
</dbReference>
<feature type="region of interest" description="Disordered" evidence="3">
    <location>
        <begin position="839"/>
        <end position="883"/>
    </location>
</feature>
<proteinExistence type="inferred from homology"/>
<dbReference type="PANTHER" id="PTHR48081:SF19">
    <property type="entry name" value="AB HYDROLASE SUPERFAMILY PROTEIN C4A8.06C"/>
    <property type="match status" value="1"/>
</dbReference>
<dbReference type="AlphaFoldDB" id="A0A0F7SSZ7"/>
<dbReference type="Pfam" id="PF07859">
    <property type="entry name" value="Abhydrolase_3"/>
    <property type="match status" value="1"/>
</dbReference>
<feature type="compositionally biased region" description="Acidic residues" evidence="3">
    <location>
        <begin position="583"/>
        <end position="594"/>
    </location>
</feature>
<feature type="domain" description="Alpha/beta hydrolase fold-3" evidence="4">
    <location>
        <begin position="212"/>
        <end position="436"/>
    </location>
</feature>
<feature type="region of interest" description="Disordered" evidence="3">
    <location>
        <begin position="574"/>
        <end position="605"/>
    </location>
</feature>
<feature type="region of interest" description="Disordered" evidence="3">
    <location>
        <begin position="27"/>
        <end position="81"/>
    </location>
</feature>
<dbReference type="PANTHER" id="PTHR48081">
    <property type="entry name" value="AB HYDROLASE SUPERFAMILY PROTEIN C4A8.06C"/>
    <property type="match status" value="1"/>
</dbReference>
<dbReference type="InterPro" id="IPR050300">
    <property type="entry name" value="GDXG_lipolytic_enzyme"/>
</dbReference>
<feature type="compositionally biased region" description="Basic residues" evidence="3">
    <location>
        <begin position="512"/>
        <end position="523"/>
    </location>
</feature>
<keyword evidence="2" id="KW-0378">Hydrolase</keyword>
<dbReference type="SMR" id="A0A0F7SSZ7"/>
<dbReference type="Gene3D" id="3.40.50.1820">
    <property type="entry name" value="alpha/beta hydrolase"/>
    <property type="match status" value="1"/>
</dbReference>
<dbReference type="PROSITE" id="PS01173">
    <property type="entry name" value="LIPASE_GDXG_HIS"/>
    <property type="match status" value="1"/>
</dbReference>
<feature type="compositionally biased region" description="Basic residues" evidence="3">
    <location>
        <begin position="27"/>
        <end position="37"/>
    </location>
</feature>
<dbReference type="InterPro" id="IPR013094">
    <property type="entry name" value="AB_hydrolase_3"/>
</dbReference>
<dbReference type="InterPro" id="IPR002168">
    <property type="entry name" value="Lipase_GDXG_HIS_AS"/>
</dbReference>
<feature type="region of interest" description="Disordered" evidence="3">
    <location>
        <begin position="511"/>
        <end position="543"/>
    </location>
</feature>
<evidence type="ECO:0000259" key="4">
    <source>
        <dbReference type="Pfam" id="PF07859"/>
    </source>
</evidence>
<reference evidence="5" key="1">
    <citation type="submission" date="2014-08" db="EMBL/GenBank/DDBJ databases">
        <authorList>
            <person name="Sharma Rahul"/>
            <person name="Thines Marco"/>
        </authorList>
    </citation>
    <scope>NUCLEOTIDE SEQUENCE</scope>
</reference>
<dbReference type="InterPro" id="IPR029058">
    <property type="entry name" value="AB_hydrolase_fold"/>
</dbReference>
<sequence length="883" mass="96968">MTLGVPVIAAHTTPVVISTFFKHVLRASGTKKRRRPRKGADSQSGENLEASANPDGKPRRVGSDGQPGDGGEGDSRTLESEAPEHELAYDEGLQIVKAFLKTAKSYSVEELQSFTAMHVPNPNWIHLSPAIVPQSSIDHSTEILQSHFKQVYGESGLKEIGGEKWWQIRGKSLEGEWIEMKKDYLNRTVGKVQKVMGQSEGPLDKSQQDRVILYIHGGAYFFSSLDTHRYQIQRHARKLGGRAFAPSYRLSPQYPFPCGLHDALASYLYLIDPPAESSQAPIAASDIVISGDSAGAGLILALLCVIRDSGGKVPLPAGACLISPWVDLTHSFKSIMGDDSRDYIPSEGFHYKPSLAWPPIKGDSIEFDVENPRTGEKHVKVLDDQVQMYASNKLLQHPLVSPINQGSLGGLCPLMIMGGSGELLRDEMVFLAHKAADPEAYPPSSSVLKKYPGQKDLIGKYPPTKVHLQMYDGCAHVTPTLSFTKPAKWMYRAAANFNIWAITAARYNENRHSHHHHRHHEHSHKPGNDHEFDRTSTHSSLSFPPEAIVHSTSVFHKDGQTTAIPITESAHRLANETDHTDDLESEADSSECEMSDGSGGDRRSKHVGKYISVTGTEPEFVNSMIRERVTVHGVIRPMEPVSQSETFQGLDLNKVGIVHGAGPIQKWLSSRHAWDKKYSKELASFQAIKTSERKLASQQGWLTKNLHGETPPLSSVVGWSDETHAAETAKSVDRVGRQSGAATSVMKFWMKAGEQNEAAQAGSAEISSAEAKLKDLGVKSPSTVRLVGNENLETVRNRLIDQGLDVPASGNDTDLEMAIREEEKRGLLDRSKITSDKLVEPKNRRLEAGQNPIKENSIGEEIEGKDGSTSANHPIELGQPLEP</sequence>
<comment type="similarity">
    <text evidence="1">Belongs to the 'GDXG' lipolytic enzyme family.</text>
</comment>
<evidence type="ECO:0000256" key="2">
    <source>
        <dbReference type="ARBA" id="ARBA00022801"/>
    </source>
</evidence>
<protein>
    <submittedName>
        <fullName evidence="5">Arylacetamide deacetylase</fullName>
    </submittedName>
</protein>
<name>A0A0F7SSZ7_PHARH</name>
<accession>A0A0F7SSZ7</accession>
<feature type="compositionally biased region" description="Basic and acidic residues" evidence="3">
    <location>
        <begin position="524"/>
        <end position="536"/>
    </location>
</feature>